<dbReference type="InterPro" id="IPR029060">
    <property type="entry name" value="PIN-like_dom_sf"/>
</dbReference>
<organism evidence="5 6">
    <name type="scientific">Methanomethylophilus alvi</name>
    <dbReference type="NCBI Taxonomy" id="1291540"/>
    <lineage>
        <taxon>Archaea</taxon>
        <taxon>Methanobacteriati</taxon>
        <taxon>Thermoplasmatota</taxon>
        <taxon>Thermoplasmata</taxon>
        <taxon>Methanomassiliicoccales</taxon>
        <taxon>Methanomethylophilaceae</taxon>
        <taxon>Methanomethylophilus</taxon>
    </lineage>
</organism>
<dbReference type="GO" id="GO:0030688">
    <property type="term" value="C:preribosome, small subunit precursor"/>
    <property type="evidence" value="ECO:0007669"/>
    <property type="project" value="TreeGrafter"/>
</dbReference>
<dbReference type="InterPro" id="IPR033411">
    <property type="entry name" value="Ribonuclease_PIN"/>
</dbReference>
<evidence type="ECO:0000256" key="2">
    <source>
        <dbReference type="ARBA" id="ARBA00022723"/>
    </source>
</evidence>
<dbReference type="SUPFAM" id="SSF88723">
    <property type="entry name" value="PIN domain-like"/>
    <property type="match status" value="1"/>
</dbReference>
<dbReference type="Pfam" id="PF17146">
    <property type="entry name" value="PIN_6"/>
    <property type="match status" value="1"/>
</dbReference>
<keyword evidence="2" id="KW-0479">Metal-binding</keyword>
<dbReference type="Proteomes" id="UP000273278">
    <property type="component" value="Chromosome"/>
</dbReference>
<dbReference type="Gene3D" id="3.40.50.1010">
    <property type="entry name" value="5'-nuclease"/>
    <property type="match status" value="1"/>
</dbReference>
<dbReference type="Gene3D" id="2.20.28.10">
    <property type="match status" value="1"/>
</dbReference>
<keyword evidence="1" id="KW-0540">Nuclease</keyword>
<name>A0A3G3IEY0_9ARCH</name>
<feature type="domain" description="Ribonuclease PIN" evidence="4">
    <location>
        <begin position="2"/>
        <end position="84"/>
    </location>
</feature>
<reference evidence="5 6" key="1">
    <citation type="submission" date="2016-10" db="EMBL/GenBank/DDBJ databases">
        <title>Complete genome of the TMA-utilizing, human hosted archaeon Methanomethylophilus alvus Gen. nov, sp. nov., strain Mx-05, derived from a pure culture.</title>
        <authorList>
            <person name="Brugere J.-F."/>
            <person name="Ben Hania W."/>
            <person name="Chaudhary P.P."/>
            <person name="Gaci N."/>
            <person name="Borrel G."/>
            <person name="Cao Van Tuat L."/>
            <person name="Fardeau M.-L."/>
            <person name="Harris H.M.B."/>
            <person name="O'Toole P.W."/>
            <person name="Ollivier B."/>
        </authorList>
    </citation>
    <scope>NUCLEOTIDE SEQUENCE [LARGE SCALE GENOMIC DNA]</scope>
    <source>
        <strain evidence="5 6">Mx-05</strain>
    </source>
</reference>
<evidence type="ECO:0000313" key="5">
    <source>
        <dbReference type="EMBL" id="AYQ54406.1"/>
    </source>
</evidence>
<dbReference type="CDD" id="cd09876">
    <property type="entry name" value="PIN_Nob1-like"/>
    <property type="match status" value="1"/>
</dbReference>
<gene>
    <name evidence="5" type="ORF">BKD89_01030</name>
</gene>
<keyword evidence="3" id="KW-0378">Hydrolase</keyword>
<dbReference type="RefSeq" id="WP_015504115.1">
    <property type="nucleotide sequence ID" value="NZ_CP017686.1"/>
</dbReference>
<evidence type="ECO:0000256" key="3">
    <source>
        <dbReference type="ARBA" id="ARBA00022801"/>
    </source>
</evidence>
<evidence type="ECO:0000313" key="6">
    <source>
        <dbReference type="Proteomes" id="UP000273278"/>
    </source>
</evidence>
<dbReference type="GO" id="GO:0046872">
    <property type="term" value="F:metal ion binding"/>
    <property type="evidence" value="ECO:0007669"/>
    <property type="project" value="UniProtKB-KW"/>
</dbReference>
<dbReference type="GO" id="GO:0030490">
    <property type="term" value="P:maturation of SSU-rRNA"/>
    <property type="evidence" value="ECO:0007669"/>
    <property type="project" value="TreeGrafter"/>
</dbReference>
<dbReference type="PANTHER" id="PTHR12814">
    <property type="entry name" value="RNA-BINDING PROTEIN NOB1"/>
    <property type="match status" value="1"/>
</dbReference>
<protein>
    <submittedName>
        <fullName evidence="5">Nucleic acid-binding protein</fullName>
    </submittedName>
</protein>
<dbReference type="GeneID" id="41321009"/>
<proteinExistence type="predicted"/>
<evidence type="ECO:0000259" key="4">
    <source>
        <dbReference type="Pfam" id="PF17146"/>
    </source>
</evidence>
<dbReference type="GO" id="GO:0016787">
    <property type="term" value="F:hydrolase activity"/>
    <property type="evidence" value="ECO:0007669"/>
    <property type="project" value="UniProtKB-KW"/>
</dbReference>
<sequence length="152" mass="17195">MLVLDSSALFSMEQLPEEESCCPPGVITELRRYKDHRLDLWGDLLHVSECTRESVRKVEEAARKSGDLGRLSPVDITVLALAVDVGGTVMTDDYSIQNTARIMDIPYKAVGQTGITKVEKWNYQCIGCKKWYKEKMEECPICGSPMKAHRKR</sequence>
<dbReference type="EMBL" id="CP017686">
    <property type="protein sequence ID" value="AYQ54406.1"/>
    <property type="molecule type" value="Genomic_DNA"/>
</dbReference>
<dbReference type="OMA" id="LYTDDYG"/>
<dbReference type="GO" id="GO:0004521">
    <property type="term" value="F:RNA endonuclease activity"/>
    <property type="evidence" value="ECO:0007669"/>
    <property type="project" value="TreeGrafter"/>
</dbReference>
<accession>A0A3G3IEY0</accession>
<dbReference type="InterPro" id="IPR039907">
    <property type="entry name" value="NOB1"/>
</dbReference>
<dbReference type="PANTHER" id="PTHR12814:SF2">
    <property type="entry name" value="RNA-BINDING PROTEIN NOB1"/>
    <property type="match status" value="1"/>
</dbReference>
<dbReference type="AlphaFoldDB" id="A0A3G3IEY0"/>
<evidence type="ECO:0000256" key="1">
    <source>
        <dbReference type="ARBA" id="ARBA00022722"/>
    </source>
</evidence>